<evidence type="ECO:0000313" key="2">
    <source>
        <dbReference type="Proteomes" id="UP000623419"/>
    </source>
</evidence>
<accession>A0ABQ1HDB0</accession>
<sequence>MDTNNSTAKLTTAVGFDDLPVEDEFLMEVRAGLDVDFAERKASCLEGSVRRLLHMGVGNNGLDADTLFLCSFALETASALRQAAGQEA</sequence>
<gene>
    <name evidence="1" type="ORF">GCM10011521_06020</name>
</gene>
<dbReference type="EMBL" id="BMKC01000001">
    <property type="protein sequence ID" value="GGA70724.1"/>
    <property type="molecule type" value="Genomic_DNA"/>
</dbReference>
<keyword evidence="2" id="KW-1185">Reference proteome</keyword>
<dbReference type="RefSeq" id="WP_188661155.1">
    <property type="nucleotide sequence ID" value="NZ_BMKC01000001.1"/>
</dbReference>
<proteinExistence type="predicted"/>
<comment type="caution">
    <text evidence="1">The sequence shown here is derived from an EMBL/GenBank/DDBJ whole genome shotgun (WGS) entry which is preliminary data.</text>
</comment>
<protein>
    <submittedName>
        <fullName evidence="1">Uncharacterized protein</fullName>
    </submittedName>
</protein>
<reference evidence="2" key="1">
    <citation type="journal article" date="2019" name="Int. J. Syst. Evol. Microbiol.">
        <title>The Global Catalogue of Microorganisms (GCM) 10K type strain sequencing project: providing services to taxonomists for standard genome sequencing and annotation.</title>
        <authorList>
            <consortium name="The Broad Institute Genomics Platform"/>
            <consortium name="The Broad Institute Genome Sequencing Center for Infectious Disease"/>
            <person name="Wu L."/>
            <person name="Ma J."/>
        </authorList>
    </citation>
    <scope>NUCLEOTIDE SEQUENCE [LARGE SCALE GENOMIC DNA]</scope>
    <source>
        <strain evidence="2">CGMCC 1.15905</strain>
    </source>
</reference>
<dbReference type="Proteomes" id="UP000623419">
    <property type="component" value="Unassembled WGS sequence"/>
</dbReference>
<organism evidence="1 2">
    <name type="scientific">Arenimonas soli</name>
    <dbReference type="NCBI Taxonomy" id="2269504"/>
    <lineage>
        <taxon>Bacteria</taxon>
        <taxon>Pseudomonadati</taxon>
        <taxon>Pseudomonadota</taxon>
        <taxon>Gammaproteobacteria</taxon>
        <taxon>Lysobacterales</taxon>
        <taxon>Lysobacteraceae</taxon>
        <taxon>Arenimonas</taxon>
    </lineage>
</organism>
<name>A0ABQ1HDB0_9GAMM</name>
<evidence type="ECO:0000313" key="1">
    <source>
        <dbReference type="EMBL" id="GGA70724.1"/>
    </source>
</evidence>